<comment type="similarity">
    <text evidence="1 4">Belongs to the 5-formyltetrahydrofolate cyclo-ligase family.</text>
</comment>
<evidence type="ECO:0000256" key="1">
    <source>
        <dbReference type="ARBA" id="ARBA00010638"/>
    </source>
</evidence>
<reference evidence="5 6" key="1">
    <citation type="submission" date="2019-07" db="EMBL/GenBank/DDBJ databases">
        <authorList>
            <person name="Yang M."/>
            <person name="Zhao D."/>
            <person name="Xiang H."/>
        </authorList>
    </citation>
    <scope>NUCLEOTIDE SEQUENCE [LARGE SCALE GENOMIC DNA]</scope>
    <source>
        <strain evidence="5 6">IM1326</strain>
    </source>
</reference>
<dbReference type="GO" id="GO:0035999">
    <property type="term" value="P:tetrahydrofolate interconversion"/>
    <property type="evidence" value="ECO:0007669"/>
    <property type="project" value="TreeGrafter"/>
</dbReference>
<keyword evidence="6" id="KW-1185">Reference proteome</keyword>
<protein>
    <recommendedName>
        <fullName evidence="4">5-formyltetrahydrofolate cyclo-ligase</fullName>
        <ecNumber evidence="4">6.3.3.2</ecNumber>
    </recommendedName>
</protein>
<keyword evidence="3 4" id="KW-0067">ATP-binding</keyword>
<evidence type="ECO:0000313" key="5">
    <source>
        <dbReference type="EMBL" id="TRW48083.1"/>
    </source>
</evidence>
<comment type="cofactor">
    <cofactor evidence="4">
        <name>Mg(2+)</name>
        <dbReference type="ChEBI" id="CHEBI:18420"/>
    </cofactor>
</comment>
<dbReference type="GO" id="GO:0005524">
    <property type="term" value="F:ATP binding"/>
    <property type="evidence" value="ECO:0007669"/>
    <property type="project" value="UniProtKB-KW"/>
</dbReference>
<evidence type="ECO:0000256" key="4">
    <source>
        <dbReference type="RuleBase" id="RU361279"/>
    </source>
</evidence>
<organism evidence="5 6">
    <name type="scientific">Aliidiomarina halalkaliphila</name>
    <dbReference type="NCBI Taxonomy" id="2593535"/>
    <lineage>
        <taxon>Bacteria</taxon>
        <taxon>Pseudomonadati</taxon>
        <taxon>Pseudomonadota</taxon>
        <taxon>Gammaproteobacteria</taxon>
        <taxon>Alteromonadales</taxon>
        <taxon>Idiomarinaceae</taxon>
        <taxon>Aliidiomarina</taxon>
    </lineage>
</organism>
<dbReference type="GO" id="GO:0009396">
    <property type="term" value="P:folic acid-containing compound biosynthetic process"/>
    <property type="evidence" value="ECO:0007669"/>
    <property type="project" value="TreeGrafter"/>
</dbReference>
<dbReference type="OrthoDB" id="9801938at2"/>
<evidence type="ECO:0000313" key="6">
    <source>
        <dbReference type="Proteomes" id="UP000320359"/>
    </source>
</evidence>
<dbReference type="Proteomes" id="UP000320359">
    <property type="component" value="Unassembled WGS sequence"/>
</dbReference>
<proteinExistence type="inferred from homology"/>
<dbReference type="AlphaFoldDB" id="A0A552X0G8"/>
<comment type="caution">
    <text evidence="5">The sequence shown here is derived from an EMBL/GenBank/DDBJ whole genome shotgun (WGS) entry which is preliminary data.</text>
</comment>
<accession>A0A552X0G8</accession>
<evidence type="ECO:0000256" key="2">
    <source>
        <dbReference type="ARBA" id="ARBA00022741"/>
    </source>
</evidence>
<dbReference type="Gene3D" id="3.40.50.10420">
    <property type="entry name" value="NagB/RpiA/CoA transferase-like"/>
    <property type="match status" value="1"/>
</dbReference>
<dbReference type="Pfam" id="PF01812">
    <property type="entry name" value="5-FTHF_cyc-lig"/>
    <property type="match status" value="1"/>
</dbReference>
<dbReference type="PANTHER" id="PTHR23407:SF1">
    <property type="entry name" value="5-FORMYLTETRAHYDROFOLATE CYCLO-LIGASE"/>
    <property type="match status" value="1"/>
</dbReference>
<keyword evidence="4" id="KW-0479">Metal-binding</keyword>
<dbReference type="GO" id="GO:0046872">
    <property type="term" value="F:metal ion binding"/>
    <property type="evidence" value="ECO:0007669"/>
    <property type="project" value="UniProtKB-KW"/>
</dbReference>
<dbReference type="InterPro" id="IPR002698">
    <property type="entry name" value="FTHF_cligase"/>
</dbReference>
<comment type="catalytic activity">
    <reaction evidence="4">
        <text>(6S)-5-formyl-5,6,7,8-tetrahydrofolate + ATP = (6R)-5,10-methenyltetrahydrofolate + ADP + phosphate</text>
        <dbReference type="Rhea" id="RHEA:10488"/>
        <dbReference type="ChEBI" id="CHEBI:30616"/>
        <dbReference type="ChEBI" id="CHEBI:43474"/>
        <dbReference type="ChEBI" id="CHEBI:57455"/>
        <dbReference type="ChEBI" id="CHEBI:57457"/>
        <dbReference type="ChEBI" id="CHEBI:456216"/>
        <dbReference type="EC" id="6.3.3.2"/>
    </reaction>
</comment>
<sequence>MASSRIEVKYPCQEAPEVTTDTPKNALNAADELSRTLLRKHFRSCRKQIGEAQRAQAEQKILERVAELIQHRGATTIGGYFPNDGEPDLTPLMTQLAPHQRFAVPVLHPFHKNHLLFLRTDQNTPLQPNKFGIPEPACEVPSVVPLAAIHVLLVPLVAFDQHGNRLGMGGGFFDRTLAPWLRGELPHLLPVGVAFDEQQAESLPHAHWDVPLPMIITPSKSWQFSRRDV</sequence>
<keyword evidence="4" id="KW-0460">Magnesium</keyword>
<name>A0A552X0G8_9GAMM</name>
<gene>
    <name evidence="5" type="ORF">FM042_10520</name>
</gene>
<keyword evidence="5" id="KW-0436">Ligase</keyword>
<dbReference type="PANTHER" id="PTHR23407">
    <property type="entry name" value="ATPASE INHIBITOR/5-FORMYLTETRAHYDROFOLATE CYCLO-LIGASE"/>
    <property type="match status" value="1"/>
</dbReference>
<dbReference type="NCBIfam" id="TIGR02727">
    <property type="entry name" value="MTHFS_bact"/>
    <property type="match status" value="1"/>
</dbReference>
<dbReference type="InterPro" id="IPR037171">
    <property type="entry name" value="NagB/RpiA_transferase-like"/>
</dbReference>
<dbReference type="InterPro" id="IPR024185">
    <property type="entry name" value="FTHF_cligase-like_sf"/>
</dbReference>
<dbReference type="EC" id="6.3.3.2" evidence="4"/>
<dbReference type="EMBL" id="VJWL01000004">
    <property type="protein sequence ID" value="TRW48083.1"/>
    <property type="molecule type" value="Genomic_DNA"/>
</dbReference>
<dbReference type="GO" id="GO:0030272">
    <property type="term" value="F:5-formyltetrahydrofolate cyclo-ligase activity"/>
    <property type="evidence" value="ECO:0007669"/>
    <property type="project" value="UniProtKB-EC"/>
</dbReference>
<dbReference type="SUPFAM" id="SSF100950">
    <property type="entry name" value="NagB/RpiA/CoA transferase-like"/>
    <property type="match status" value="1"/>
</dbReference>
<keyword evidence="2 4" id="KW-0547">Nucleotide-binding</keyword>
<evidence type="ECO:0000256" key="3">
    <source>
        <dbReference type="ARBA" id="ARBA00022840"/>
    </source>
</evidence>